<keyword evidence="2" id="KW-0564">Palmitate</keyword>
<keyword evidence="2" id="KW-0812">Transmembrane</keyword>
<dbReference type="Pfam" id="PF02321">
    <property type="entry name" value="OEP"/>
    <property type="match status" value="2"/>
</dbReference>
<feature type="chain" id="PRO_5044956647" evidence="2">
    <location>
        <begin position="25"/>
        <end position="480"/>
    </location>
</feature>
<keyword evidence="4" id="KW-1185">Reference proteome</keyword>
<comment type="subcellular location">
    <subcellularLocation>
        <location evidence="2">Cell membrane</location>
        <topology evidence="2">Lipid-anchor</topology>
    </subcellularLocation>
</comment>
<dbReference type="Gene3D" id="1.20.1600.10">
    <property type="entry name" value="Outer membrane efflux proteins (OEP)"/>
    <property type="match status" value="1"/>
</dbReference>
<name>A0ABT8EG72_9BURK</name>
<accession>A0ABT8EG72</accession>
<dbReference type="PANTHER" id="PTHR30203">
    <property type="entry name" value="OUTER MEMBRANE CATION EFFLUX PROTEIN"/>
    <property type="match status" value="1"/>
</dbReference>
<organism evidence="3 4">
    <name type="scientific">Alcaligenes endophyticus</name>
    <dbReference type="NCBI Taxonomy" id="1929088"/>
    <lineage>
        <taxon>Bacteria</taxon>
        <taxon>Pseudomonadati</taxon>
        <taxon>Pseudomonadota</taxon>
        <taxon>Betaproteobacteria</taxon>
        <taxon>Burkholderiales</taxon>
        <taxon>Alcaligenaceae</taxon>
        <taxon>Alcaligenes</taxon>
    </lineage>
</organism>
<dbReference type="EMBL" id="JAJHNU010000001">
    <property type="protein sequence ID" value="MDN4120259.1"/>
    <property type="molecule type" value="Genomic_DNA"/>
</dbReference>
<keyword evidence="2" id="KW-1134">Transmembrane beta strand</keyword>
<dbReference type="RefSeq" id="WP_266122414.1">
    <property type="nucleotide sequence ID" value="NZ_JAJHNU010000001.1"/>
</dbReference>
<dbReference type="Proteomes" id="UP001168613">
    <property type="component" value="Unassembled WGS sequence"/>
</dbReference>
<protein>
    <submittedName>
        <fullName evidence="3">Efflux transporter outer membrane subunit</fullName>
    </submittedName>
</protein>
<comment type="caution">
    <text evidence="3">The sequence shown here is derived from an EMBL/GenBank/DDBJ whole genome shotgun (WGS) entry which is preliminary data.</text>
</comment>
<dbReference type="SUPFAM" id="SSF56954">
    <property type="entry name" value="Outer membrane efflux proteins (OEP)"/>
    <property type="match status" value="1"/>
</dbReference>
<comment type="similarity">
    <text evidence="1 2">Belongs to the outer membrane factor (OMF) (TC 1.B.17) family.</text>
</comment>
<keyword evidence="2" id="KW-0449">Lipoprotein</keyword>
<evidence type="ECO:0000313" key="3">
    <source>
        <dbReference type="EMBL" id="MDN4120259.1"/>
    </source>
</evidence>
<gene>
    <name evidence="3" type="ORF">LMS43_03030</name>
</gene>
<dbReference type="InterPro" id="IPR010131">
    <property type="entry name" value="MdtP/NodT-like"/>
</dbReference>
<evidence type="ECO:0000256" key="1">
    <source>
        <dbReference type="ARBA" id="ARBA00007613"/>
    </source>
</evidence>
<dbReference type="InterPro" id="IPR003423">
    <property type="entry name" value="OMP_efflux"/>
</dbReference>
<dbReference type="Gene3D" id="2.20.200.10">
    <property type="entry name" value="Outer membrane efflux proteins (OEP)"/>
    <property type="match status" value="1"/>
</dbReference>
<feature type="signal peptide" evidence="2">
    <location>
        <begin position="1"/>
        <end position="24"/>
    </location>
</feature>
<sequence length="480" mass="52087">MPLLPAFALRGAAVSALVLLSACAVGPDYVRPQVDVGSHFLQTPTQSSAFGTWQQVQAQGAVQVPDTHWWRIFQDAELDRLMRALNDSNPSLEQAQARYQQAQANLRQTRSTLFPQLDLASNTSRAGEQSRVGNSYGLNANVSWELDVWGRIRRQTESGAAAAQASQADLAAIQLSLQANLAQTYLRYRAHEATERLLEQTVQAYQRSLEINESRVAAGYSPLSDAASALSQLENARTSLLAHARQKALLFHSMAVLTGQVPADFVLQAGASWPEQPSIPVSLPSVLLTQRPDVAVAERKMAQANAEIGVTQAAWLPSFSFSATGGYRAAHLSDWLTAPSQFWSLGPALALTLFDAGGRAARVDAAKAGYAQQVAAYREVVLTAIREVEDALAELYGYEQEQLSNARSLKAARESLVLMRNQFEAGQVDYLSLAQVETNQLSVERTALDLASERMQAAVRLLVALGGGWQESLLEQDPAS</sequence>
<reference evidence="3" key="1">
    <citation type="submission" date="2021-11" db="EMBL/GenBank/DDBJ databases">
        <title>Draft genome sequence of Alcaligenes endophyticus type strain CCUG 75668T.</title>
        <authorList>
            <person name="Salva-Serra F."/>
            <person name="Duran R.E."/>
            <person name="Seeger M."/>
            <person name="Moore E.R.B."/>
            <person name="Jaen-Luchoro D."/>
        </authorList>
    </citation>
    <scope>NUCLEOTIDE SEQUENCE</scope>
    <source>
        <strain evidence="3">CCUG 75668</strain>
    </source>
</reference>
<evidence type="ECO:0000313" key="4">
    <source>
        <dbReference type="Proteomes" id="UP001168613"/>
    </source>
</evidence>
<keyword evidence="2" id="KW-0732">Signal</keyword>
<dbReference type="PANTHER" id="PTHR30203:SF33">
    <property type="entry name" value="BLR4455 PROTEIN"/>
    <property type="match status" value="1"/>
</dbReference>
<dbReference type="NCBIfam" id="TIGR01845">
    <property type="entry name" value="outer_NodT"/>
    <property type="match status" value="1"/>
</dbReference>
<proteinExistence type="inferred from homology"/>
<keyword evidence="2" id="KW-0472">Membrane</keyword>
<evidence type="ECO:0000256" key="2">
    <source>
        <dbReference type="RuleBase" id="RU362097"/>
    </source>
</evidence>